<evidence type="ECO:0000256" key="4">
    <source>
        <dbReference type="ARBA" id="ARBA00022729"/>
    </source>
</evidence>
<comment type="similarity">
    <text evidence="2">Belongs to the bacterial solute-binding protein 7 family.</text>
</comment>
<name>A0A6L3T2H8_9HYPH</name>
<dbReference type="Proteomes" id="UP000474159">
    <property type="component" value="Unassembled WGS sequence"/>
</dbReference>
<dbReference type="GO" id="GO:0030288">
    <property type="term" value="C:outer membrane-bounded periplasmic space"/>
    <property type="evidence" value="ECO:0007669"/>
    <property type="project" value="InterPro"/>
</dbReference>
<dbReference type="PANTHER" id="PTHR33376">
    <property type="match status" value="1"/>
</dbReference>
<accession>A0A6L3T2H8</accession>
<dbReference type="PIRSF" id="PIRSF006470">
    <property type="entry name" value="DctB"/>
    <property type="match status" value="1"/>
</dbReference>
<evidence type="ECO:0000256" key="1">
    <source>
        <dbReference type="ARBA" id="ARBA00004196"/>
    </source>
</evidence>
<dbReference type="InterPro" id="IPR004682">
    <property type="entry name" value="TRAP_DctP"/>
</dbReference>
<dbReference type="OrthoDB" id="8012379at2"/>
<evidence type="ECO:0000256" key="2">
    <source>
        <dbReference type="ARBA" id="ARBA00009023"/>
    </source>
</evidence>
<dbReference type="Pfam" id="PF03480">
    <property type="entry name" value="DctP"/>
    <property type="match status" value="1"/>
</dbReference>
<dbReference type="AlphaFoldDB" id="A0A6L3T2H8"/>
<proteinExistence type="inferred from homology"/>
<dbReference type="InterPro" id="IPR038404">
    <property type="entry name" value="TRAP_DctP_sf"/>
</dbReference>
<dbReference type="InterPro" id="IPR018389">
    <property type="entry name" value="DctP_fam"/>
</dbReference>
<comment type="subcellular location">
    <subcellularLocation>
        <location evidence="1">Cell envelope</location>
    </subcellularLocation>
</comment>
<dbReference type="GO" id="GO:0055085">
    <property type="term" value="P:transmembrane transport"/>
    <property type="evidence" value="ECO:0007669"/>
    <property type="project" value="InterPro"/>
</dbReference>
<dbReference type="PANTHER" id="PTHR33376:SF4">
    <property type="entry name" value="SIALIC ACID-BINDING PERIPLASMIC PROTEIN SIAP"/>
    <property type="match status" value="1"/>
</dbReference>
<organism evidence="5 6">
    <name type="scientific">Methylobacterium soli</name>
    <dbReference type="NCBI Taxonomy" id="553447"/>
    <lineage>
        <taxon>Bacteria</taxon>
        <taxon>Pseudomonadati</taxon>
        <taxon>Pseudomonadota</taxon>
        <taxon>Alphaproteobacteria</taxon>
        <taxon>Hyphomicrobiales</taxon>
        <taxon>Methylobacteriaceae</taxon>
        <taxon>Methylobacterium</taxon>
    </lineage>
</organism>
<comment type="caution">
    <text evidence="5">The sequence shown here is derived from an EMBL/GenBank/DDBJ whole genome shotgun (WGS) entry which is preliminary data.</text>
</comment>
<dbReference type="EMBL" id="VZZK01000009">
    <property type="protein sequence ID" value="KAB1079336.1"/>
    <property type="molecule type" value="Genomic_DNA"/>
</dbReference>
<evidence type="ECO:0000313" key="6">
    <source>
        <dbReference type="Proteomes" id="UP000474159"/>
    </source>
</evidence>
<protein>
    <submittedName>
        <fullName evidence="5">TRAP transporter substrate-binding protein</fullName>
    </submittedName>
</protein>
<dbReference type="Gene3D" id="3.40.190.170">
    <property type="entry name" value="Bacterial extracellular solute-binding protein, family 7"/>
    <property type="match status" value="1"/>
</dbReference>
<keyword evidence="4" id="KW-0732">Signal</keyword>
<sequence>MIPKGETMLNPTRRSALLTGLAASTFTILPSISRAATVARLASNLPSNHPMVIRLKEAAEAIKKDTNGELEIRMFPSSQLGGDLEVLSQLRSGAIQFYPLAGAQLSTLVPVSSLSGVGFAFQNINDVWKATDGEVGGLIRGAVADANLVVFDKMFDNGFRQVTTGSKPIERPEDLKGLSIRVPPSPLSTSLFKAFGAAPQSISFGEVYTALQTKLVEAQENPLGLIDSNKFYEVQKFVSMTSHMWDGFWTLSNKTFWNRLPQATRDIVIKRFDEAVLAEREDVAKLNDSLIQKLKGAGMTFVEPNRQGFREALNNTSFYQEWKGRFGAKAWETLERYTGKLG</sequence>
<keyword evidence="3" id="KW-0813">Transport</keyword>
<dbReference type="CDD" id="cd13603">
    <property type="entry name" value="PBP2_TRAP_Siap_TeaA_like"/>
    <property type="match status" value="1"/>
</dbReference>
<dbReference type="NCBIfam" id="NF037995">
    <property type="entry name" value="TRAP_S1"/>
    <property type="match status" value="1"/>
</dbReference>
<evidence type="ECO:0000256" key="3">
    <source>
        <dbReference type="ARBA" id="ARBA00022448"/>
    </source>
</evidence>
<dbReference type="NCBIfam" id="TIGR00787">
    <property type="entry name" value="dctP"/>
    <property type="match status" value="1"/>
</dbReference>
<evidence type="ECO:0000313" key="5">
    <source>
        <dbReference type="EMBL" id="KAB1079336.1"/>
    </source>
</evidence>
<reference evidence="5 6" key="1">
    <citation type="submission" date="2019-09" db="EMBL/GenBank/DDBJ databases">
        <title>YIM 48816 draft genome.</title>
        <authorList>
            <person name="Jiang L."/>
        </authorList>
    </citation>
    <scope>NUCLEOTIDE SEQUENCE [LARGE SCALE GENOMIC DNA]</scope>
    <source>
        <strain evidence="5 6">YIM 48816</strain>
    </source>
</reference>
<gene>
    <name evidence="5" type="ORF">F6X53_11040</name>
</gene>
<keyword evidence="6" id="KW-1185">Reference proteome</keyword>